<evidence type="ECO:0000313" key="2">
    <source>
        <dbReference type="Proteomes" id="UP000002412"/>
    </source>
</evidence>
<name>A0A0U1R0P3_YERP3</name>
<dbReference type="Proteomes" id="UP000002412">
    <property type="component" value="Chromosome"/>
</dbReference>
<dbReference type="EMBL" id="CP000720">
    <property type="protein sequence ID" value="ABS48701.1"/>
    <property type="molecule type" value="Genomic_DNA"/>
</dbReference>
<protein>
    <submittedName>
        <fullName evidence="1">Uncharacterized protein</fullName>
    </submittedName>
</protein>
<gene>
    <name evidence="1" type="ordered locus">YpsIP31758_0362</name>
</gene>
<reference evidence="1 2" key="1">
    <citation type="journal article" date="2007" name="PLoS Genet.">
        <title>The complete genome sequence of Yersinia pseudotuberculosis IP31758, the causative agent of Far East scarlet-like fever.</title>
        <authorList>
            <person name="Eppinger M."/>
            <person name="Rosovitz M.J."/>
            <person name="Fricke W.F."/>
            <person name="Rasko D.A."/>
            <person name="Kokorina G."/>
            <person name="Fayolle C."/>
            <person name="Lindler L.E."/>
            <person name="Carniel E."/>
            <person name="Ravel J."/>
        </authorList>
    </citation>
    <scope>NUCLEOTIDE SEQUENCE [LARGE SCALE GENOMIC DNA]</scope>
    <source>
        <strain evidence="1 2">IP 31758</strain>
    </source>
</reference>
<sequence>MTQTRVIYLHNLSAYGPDTHLSENDDGVKTMMLWKPLCENN</sequence>
<proteinExistence type="predicted"/>
<dbReference type="AlphaFoldDB" id="A0A0U1R0P3"/>
<evidence type="ECO:0000313" key="1">
    <source>
        <dbReference type="EMBL" id="ABS48701.1"/>
    </source>
</evidence>
<organism evidence="1 2">
    <name type="scientific">Yersinia pseudotuberculosis serotype O:1b (strain IP 31758)</name>
    <dbReference type="NCBI Taxonomy" id="349747"/>
    <lineage>
        <taxon>Bacteria</taxon>
        <taxon>Pseudomonadati</taxon>
        <taxon>Pseudomonadota</taxon>
        <taxon>Gammaproteobacteria</taxon>
        <taxon>Enterobacterales</taxon>
        <taxon>Yersiniaceae</taxon>
        <taxon>Yersinia</taxon>
    </lineage>
</organism>
<accession>A0A0U1R0P3</accession>
<dbReference type="HOGENOM" id="CLU_3279071_0_0_6"/>
<dbReference type="KEGG" id="ypi:YpsIP31758_0362"/>